<evidence type="ECO:0000313" key="1">
    <source>
        <dbReference type="EMBL" id="MFC3002290.1"/>
    </source>
</evidence>
<gene>
    <name evidence="1" type="ORF">ACFOD3_20495</name>
</gene>
<keyword evidence="2" id="KW-1185">Reference proteome</keyword>
<accession>A0ABV7C1M5</accession>
<dbReference type="Proteomes" id="UP001595420">
    <property type="component" value="Unassembled WGS sequence"/>
</dbReference>
<proteinExistence type="predicted"/>
<organism evidence="1 2">
    <name type="scientific">Falsiroseomonas tokyonensis</name>
    <dbReference type="NCBI Taxonomy" id="430521"/>
    <lineage>
        <taxon>Bacteria</taxon>
        <taxon>Pseudomonadati</taxon>
        <taxon>Pseudomonadota</taxon>
        <taxon>Alphaproteobacteria</taxon>
        <taxon>Acetobacterales</taxon>
        <taxon>Roseomonadaceae</taxon>
        <taxon>Falsiroseomonas</taxon>
    </lineage>
</organism>
<sequence length="64" mass="6647">MTAQSTAAAERSAHVVREAGAEATCAVCGGPFRGNCSHAARILGNRLRQVCSAACAQDQRWTDG</sequence>
<protein>
    <submittedName>
        <fullName evidence="1">Uncharacterized protein</fullName>
    </submittedName>
</protein>
<evidence type="ECO:0000313" key="2">
    <source>
        <dbReference type="Proteomes" id="UP001595420"/>
    </source>
</evidence>
<comment type="caution">
    <text evidence="1">The sequence shown here is derived from an EMBL/GenBank/DDBJ whole genome shotgun (WGS) entry which is preliminary data.</text>
</comment>
<name>A0ABV7C1M5_9PROT</name>
<reference evidence="2" key="1">
    <citation type="journal article" date="2019" name="Int. J. Syst. Evol. Microbiol.">
        <title>The Global Catalogue of Microorganisms (GCM) 10K type strain sequencing project: providing services to taxonomists for standard genome sequencing and annotation.</title>
        <authorList>
            <consortium name="The Broad Institute Genomics Platform"/>
            <consortium name="The Broad Institute Genome Sequencing Center for Infectious Disease"/>
            <person name="Wu L."/>
            <person name="Ma J."/>
        </authorList>
    </citation>
    <scope>NUCLEOTIDE SEQUENCE [LARGE SCALE GENOMIC DNA]</scope>
    <source>
        <strain evidence="2">CGMCC 1.16855</strain>
    </source>
</reference>
<dbReference type="EMBL" id="JBHRSB010000006">
    <property type="protein sequence ID" value="MFC3002290.1"/>
    <property type="molecule type" value="Genomic_DNA"/>
</dbReference>
<dbReference type="RefSeq" id="WP_216838370.1">
    <property type="nucleotide sequence ID" value="NZ_JAFNJS010000006.1"/>
</dbReference>